<dbReference type="Pfam" id="PF01494">
    <property type="entry name" value="FAD_binding_3"/>
    <property type="match status" value="1"/>
</dbReference>
<keyword evidence="3" id="KW-0560">Oxidoreductase</keyword>
<dbReference type="SUPFAM" id="SSF54373">
    <property type="entry name" value="FAD-linked reductases, C-terminal domain"/>
    <property type="match status" value="1"/>
</dbReference>
<accession>A0A3M7F6D5</accession>
<keyword evidence="1" id="KW-0285">Flavoprotein</keyword>
<dbReference type="SUPFAM" id="SSF51905">
    <property type="entry name" value="FAD/NAD(P)-binding domain"/>
    <property type="match status" value="1"/>
</dbReference>
<organism evidence="6 7">
    <name type="scientific">Hortaea werneckii</name>
    <name type="common">Black yeast</name>
    <name type="synonym">Cladosporium werneckii</name>
    <dbReference type="NCBI Taxonomy" id="91943"/>
    <lineage>
        <taxon>Eukaryota</taxon>
        <taxon>Fungi</taxon>
        <taxon>Dikarya</taxon>
        <taxon>Ascomycota</taxon>
        <taxon>Pezizomycotina</taxon>
        <taxon>Dothideomycetes</taxon>
        <taxon>Dothideomycetidae</taxon>
        <taxon>Mycosphaerellales</taxon>
        <taxon>Teratosphaeriaceae</taxon>
        <taxon>Hortaea</taxon>
    </lineage>
</organism>
<gene>
    <name evidence="6" type="ORF">D0864_07584</name>
</gene>
<dbReference type="GO" id="GO:0016491">
    <property type="term" value="F:oxidoreductase activity"/>
    <property type="evidence" value="ECO:0007669"/>
    <property type="project" value="UniProtKB-KW"/>
</dbReference>
<dbReference type="FunFam" id="3.50.50.60:FF:000153">
    <property type="entry name" value="Salicylate hydroxylase, putative"/>
    <property type="match status" value="1"/>
</dbReference>
<keyword evidence="4" id="KW-0812">Transmembrane</keyword>
<dbReference type="AlphaFoldDB" id="A0A3M7F6D5"/>
<evidence type="ECO:0000313" key="6">
    <source>
        <dbReference type="EMBL" id="RMY84353.1"/>
    </source>
</evidence>
<evidence type="ECO:0000256" key="4">
    <source>
        <dbReference type="SAM" id="Phobius"/>
    </source>
</evidence>
<sequence length="446" mass="49547">MKPNYEVNKDRKYSVAVVGGGIGGLCTAIGLLHQGVPVEIYEAASSFAEIGAGVSLGPNAARAMKLIDPAIHAGFLRCVTNNGWPDRQNYWFSFRKGQDTQDKYGERFFDLWCETGQASVHRARYLDELVALIPKEIAHFGKRLESVEDHGDSVTLRFADGTRAKHDALIGCDGIKSKVRHAVIGADHPAAHAVFSGKYAYRGLIPMDDAAKIMGDELARNAQMYLGHGGHILTFPIEQGKTMNVVAFGTKADGKWEDVEWVKPLDREAMFRDFEGWVDSTKQILTLMQKPDIWALFNHLPAPTYFKNRVCILGDAAHASTPHNGAGAGQAIEDALIISRVMAHVFDPQDLPRAFAVYDAVRRPRSQAQVKAAYDSGWLYDLQAPGIMDDWEKLKKILATKQAFIWDHDLEADMVRAVSMYKDGMAKLMRPGIPQQHASKGRFHRE</sequence>
<feature type="transmembrane region" description="Helical" evidence="4">
    <location>
        <begin position="12"/>
        <end position="32"/>
    </location>
</feature>
<evidence type="ECO:0000256" key="3">
    <source>
        <dbReference type="ARBA" id="ARBA00023002"/>
    </source>
</evidence>
<keyword evidence="2" id="KW-0274">FAD</keyword>
<name>A0A3M7F6D5_HORWE</name>
<dbReference type="PANTHER" id="PTHR46720">
    <property type="entry name" value="HYDROXYLASE, PUTATIVE (AFU_ORTHOLOGUE AFUA_3G01460)-RELATED"/>
    <property type="match status" value="1"/>
</dbReference>
<evidence type="ECO:0000259" key="5">
    <source>
        <dbReference type="Pfam" id="PF01494"/>
    </source>
</evidence>
<keyword evidence="4" id="KW-0472">Membrane</keyword>
<dbReference type="PANTHER" id="PTHR46720:SF3">
    <property type="entry name" value="FAD-BINDING DOMAIN-CONTAINING PROTEIN-RELATED"/>
    <property type="match status" value="1"/>
</dbReference>
<reference evidence="6 7" key="1">
    <citation type="journal article" date="2018" name="BMC Genomics">
        <title>Genomic evidence for intraspecific hybridization in a clonal and extremely halotolerant yeast.</title>
        <authorList>
            <person name="Gostincar C."/>
            <person name="Stajich J.E."/>
            <person name="Zupancic J."/>
            <person name="Zalar P."/>
            <person name="Gunde-Cimerman N."/>
        </authorList>
    </citation>
    <scope>NUCLEOTIDE SEQUENCE [LARGE SCALE GENOMIC DNA]</scope>
    <source>
        <strain evidence="6 7">EXF-10513</strain>
    </source>
</reference>
<evidence type="ECO:0000313" key="7">
    <source>
        <dbReference type="Proteomes" id="UP000269539"/>
    </source>
</evidence>
<protein>
    <recommendedName>
        <fullName evidence="5">FAD-binding domain-containing protein</fullName>
    </recommendedName>
</protein>
<evidence type="ECO:0000256" key="1">
    <source>
        <dbReference type="ARBA" id="ARBA00022630"/>
    </source>
</evidence>
<comment type="caution">
    <text evidence="6">The sequence shown here is derived from an EMBL/GenBank/DDBJ whole genome shotgun (WGS) entry which is preliminary data.</text>
</comment>
<proteinExistence type="predicted"/>
<dbReference type="EMBL" id="QWIO01000819">
    <property type="protein sequence ID" value="RMY84353.1"/>
    <property type="molecule type" value="Genomic_DNA"/>
</dbReference>
<dbReference type="InterPro" id="IPR051104">
    <property type="entry name" value="FAD_monoxygenase"/>
</dbReference>
<dbReference type="GO" id="GO:0044550">
    <property type="term" value="P:secondary metabolite biosynthetic process"/>
    <property type="evidence" value="ECO:0007669"/>
    <property type="project" value="TreeGrafter"/>
</dbReference>
<dbReference type="Proteomes" id="UP000269539">
    <property type="component" value="Unassembled WGS sequence"/>
</dbReference>
<dbReference type="InterPro" id="IPR036188">
    <property type="entry name" value="FAD/NAD-bd_sf"/>
</dbReference>
<feature type="domain" description="FAD-binding" evidence="5">
    <location>
        <begin position="13"/>
        <end position="372"/>
    </location>
</feature>
<dbReference type="PRINTS" id="PR00420">
    <property type="entry name" value="RNGMNOXGNASE"/>
</dbReference>
<dbReference type="VEuPathDB" id="FungiDB:BTJ68_01277"/>
<dbReference type="InterPro" id="IPR002938">
    <property type="entry name" value="FAD-bd"/>
</dbReference>
<dbReference type="GO" id="GO:0071949">
    <property type="term" value="F:FAD binding"/>
    <property type="evidence" value="ECO:0007669"/>
    <property type="project" value="InterPro"/>
</dbReference>
<keyword evidence="4" id="KW-1133">Transmembrane helix</keyword>
<evidence type="ECO:0000256" key="2">
    <source>
        <dbReference type="ARBA" id="ARBA00022827"/>
    </source>
</evidence>
<dbReference type="Gene3D" id="3.50.50.60">
    <property type="entry name" value="FAD/NAD(P)-binding domain"/>
    <property type="match status" value="1"/>
</dbReference>